<dbReference type="EMBL" id="EQ999981">
    <property type="protein sequence ID" value="OAT02451.1"/>
    <property type="molecule type" value="Genomic_DNA"/>
</dbReference>
<accession>A0ABX2VZ89</accession>
<dbReference type="GeneID" id="69032458"/>
<gene>
    <name evidence="2" type="ORF">BDCG_17566</name>
</gene>
<feature type="region of interest" description="Disordered" evidence="1">
    <location>
        <begin position="69"/>
        <end position="98"/>
    </location>
</feature>
<evidence type="ECO:0000256" key="1">
    <source>
        <dbReference type="SAM" id="MobiDB-lite"/>
    </source>
</evidence>
<dbReference type="Proteomes" id="UP000002039">
    <property type="component" value="Unassembled WGS sequence"/>
</dbReference>
<name>A0ABX2VZ89_AJEDR</name>
<dbReference type="RefSeq" id="XP_045282178.1">
    <property type="nucleotide sequence ID" value="XM_045426671.1"/>
</dbReference>
<proteinExistence type="predicted"/>
<protein>
    <submittedName>
        <fullName evidence="2">Uncharacterized protein</fullName>
    </submittedName>
</protein>
<organism evidence="2 3">
    <name type="scientific">Ajellomyces dermatitidis (strain ER-3 / ATCC MYA-2586)</name>
    <name type="common">Blastomyces dermatitidis</name>
    <dbReference type="NCBI Taxonomy" id="559297"/>
    <lineage>
        <taxon>Eukaryota</taxon>
        <taxon>Fungi</taxon>
        <taxon>Dikarya</taxon>
        <taxon>Ascomycota</taxon>
        <taxon>Pezizomycotina</taxon>
        <taxon>Eurotiomycetes</taxon>
        <taxon>Eurotiomycetidae</taxon>
        <taxon>Onygenales</taxon>
        <taxon>Ajellomycetaceae</taxon>
        <taxon>Blastomyces</taxon>
    </lineage>
</organism>
<evidence type="ECO:0000313" key="2">
    <source>
        <dbReference type="EMBL" id="OAT02451.1"/>
    </source>
</evidence>
<sequence>MPGQRLCEQERGGHRPTGPQETLATLRALQELSARICKELLMRRLTAKKGTALLEARGWPEKGMRWAAGPKIRCGGETGGNEGAVMSSGAPAPPASKK</sequence>
<keyword evidence="3" id="KW-1185">Reference proteome</keyword>
<reference evidence="3" key="1">
    <citation type="journal article" date="2015" name="PLoS Genet.">
        <title>The dynamic genome and transcriptome of the human fungal pathogen Blastomyces and close relative Emmonsia.</title>
        <authorList>
            <person name="Munoz J.F."/>
            <person name="Gauthier G.M."/>
            <person name="Desjardins C.A."/>
            <person name="Gallo J.E."/>
            <person name="Holder J."/>
            <person name="Sullivan T.D."/>
            <person name="Marty A.J."/>
            <person name="Carmen J.C."/>
            <person name="Chen Z."/>
            <person name="Ding L."/>
            <person name="Gujja S."/>
            <person name="Magrini V."/>
            <person name="Misas E."/>
            <person name="Mitreva M."/>
            <person name="Priest M."/>
            <person name="Saif S."/>
            <person name="Whiston E.A."/>
            <person name="Young S."/>
            <person name="Zeng Q."/>
            <person name="Goldman W.E."/>
            <person name="Mardis E.R."/>
            <person name="Taylor J.W."/>
            <person name="McEwen J.G."/>
            <person name="Clay O.K."/>
            <person name="Klein B.S."/>
            <person name="Cuomo C.A."/>
        </authorList>
    </citation>
    <scope>NUCLEOTIDE SEQUENCE [LARGE SCALE GENOMIC DNA]</scope>
    <source>
        <strain evidence="3">ER-3 / ATCC MYA-2586</strain>
    </source>
</reference>
<evidence type="ECO:0000313" key="3">
    <source>
        <dbReference type="Proteomes" id="UP000002039"/>
    </source>
</evidence>
<feature type="region of interest" description="Disordered" evidence="1">
    <location>
        <begin position="1"/>
        <end position="21"/>
    </location>
</feature>